<evidence type="ECO:0000313" key="3">
    <source>
        <dbReference type="Proteomes" id="UP000678679"/>
    </source>
</evidence>
<evidence type="ECO:0000313" key="2">
    <source>
        <dbReference type="EMBL" id="QWG00472.1"/>
    </source>
</evidence>
<organism evidence="2 3">
    <name type="scientific">Flammeovirga yaeyamensis</name>
    <dbReference type="NCBI Taxonomy" id="367791"/>
    <lineage>
        <taxon>Bacteria</taxon>
        <taxon>Pseudomonadati</taxon>
        <taxon>Bacteroidota</taxon>
        <taxon>Cytophagia</taxon>
        <taxon>Cytophagales</taxon>
        <taxon>Flammeovirgaceae</taxon>
        <taxon>Flammeovirga</taxon>
    </lineage>
</organism>
<gene>
    <name evidence="2" type="ORF">KMW28_12490</name>
</gene>
<proteinExistence type="predicted"/>
<reference evidence="2 3" key="1">
    <citation type="submission" date="2021-05" db="EMBL/GenBank/DDBJ databases">
        <title>Comparative genomic studies on the polysaccharide-degrading batcterial strains of the Flammeovirga genus.</title>
        <authorList>
            <person name="Zewei F."/>
            <person name="Zheng Z."/>
            <person name="Yu L."/>
            <person name="Ruyue G."/>
            <person name="Yanhong M."/>
            <person name="Yuanyuan C."/>
            <person name="Jingyan G."/>
            <person name="Wenjun H."/>
        </authorList>
    </citation>
    <scope>NUCLEOTIDE SEQUENCE [LARGE SCALE GENOMIC DNA]</scope>
    <source>
        <strain evidence="2 3">NBRC:100898</strain>
    </source>
</reference>
<keyword evidence="3" id="KW-1185">Reference proteome</keyword>
<dbReference type="EMBL" id="CP076132">
    <property type="protein sequence ID" value="QWG00472.1"/>
    <property type="molecule type" value="Genomic_DNA"/>
</dbReference>
<feature type="signal peptide" evidence="1">
    <location>
        <begin position="1"/>
        <end position="22"/>
    </location>
</feature>
<keyword evidence="1" id="KW-0732">Signal</keyword>
<accession>A0AAX1N324</accession>
<dbReference type="Proteomes" id="UP000678679">
    <property type="component" value="Chromosome 1"/>
</dbReference>
<dbReference type="AlphaFoldDB" id="A0AAX1N324"/>
<sequence>MLNKITSLFLIVCCLLSCTSSNDEKSTQTYSLVKFKITGDSYQESKKLFTKRWNALERIDYEIISEKPPFIEVKVFDYIDENFYKALVEREGNLAMTKMERDTILLHPPYYQKLPLSEFDSVKAELFLMNTIEMKLKEGTIRKYISRYEDEDSLCRVRFLLDDQPLSSVNYSVKTYNNQKLFLGYRIENLKGSNKIVNYKLFSLYSTLIKHPIEHKIGEVEEVQLFLKDQNGTPIQVSKDLKFKAFYVRAFLTKIPTHIEQEIKRQNYKTDAALKIRKLIVLGEEGLEGYINTYKIEEYSVLEGEINEFHKLTKDIIDVIKFNNQTDQNLFTQ</sequence>
<protein>
    <recommendedName>
        <fullName evidence="4">Lipoprotein</fullName>
    </recommendedName>
</protein>
<dbReference type="KEGG" id="fya:KMW28_12490"/>
<dbReference type="RefSeq" id="WP_169663127.1">
    <property type="nucleotide sequence ID" value="NZ_CP076132.1"/>
</dbReference>
<evidence type="ECO:0000256" key="1">
    <source>
        <dbReference type="SAM" id="SignalP"/>
    </source>
</evidence>
<feature type="chain" id="PRO_5043892209" description="Lipoprotein" evidence="1">
    <location>
        <begin position="23"/>
        <end position="333"/>
    </location>
</feature>
<evidence type="ECO:0008006" key="4">
    <source>
        <dbReference type="Google" id="ProtNLM"/>
    </source>
</evidence>
<name>A0AAX1N324_9BACT</name>